<dbReference type="KEGG" id="pmak:PMPD1_3382"/>
<dbReference type="EMBL" id="CP054212">
    <property type="protein sequence ID" value="QKJ88302.1"/>
    <property type="molecule type" value="Genomic_DNA"/>
</dbReference>
<dbReference type="AlphaFoldDB" id="A0A6M8UMZ6"/>
<sequence length="157" mass="17474">MELSNAVSLSIVTEAKEYSQTQCNILINGNNTGIKVSGKILEAAIAVAEDYYLLFLTDDVIFEESLNITFIHLKTGILENLELGGQYSTGTFEKLHIEQDSVKFRFIGDTTWSVKVQKSPSLRLPFSDPRGVTRSSKLKKYIDITANPAPARIDDSR</sequence>
<accession>A0A6M8UMZ6</accession>
<evidence type="ECO:0000313" key="1">
    <source>
        <dbReference type="EMBL" id="QKJ88302.1"/>
    </source>
</evidence>
<name>A0A6M8UMZ6_9GAMM</name>
<gene>
    <name evidence="1" type="ORF">PMPD1_3382</name>
</gene>
<keyword evidence="2" id="KW-1185">Reference proteome</keyword>
<protein>
    <submittedName>
        <fullName evidence="1">Uncharacterized protein</fullName>
    </submittedName>
</protein>
<proteinExistence type="predicted"/>
<dbReference type="Proteomes" id="UP000505325">
    <property type="component" value="Chromosome"/>
</dbReference>
<reference evidence="1 2" key="1">
    <citation type="submission" date="2020-06" db="EMBL/GenBank/DDBJ databases">
        <title>Genome sequence of Paramixta manurensis strain PD-1.</title>
        <authorList>
            <person name="Lee C.W."/>
            <person name="Kim J."/>
        </authorList>
    </citation>
    <scope>NUCLEOTIDE SEQUENCE [LARGE SCALE GENOMIC DNA]</scope>
    <source>
        <strain evidence="1 2">PD-1</strain>
    </source>
</reference>
<organism evidence="1 2">
    <name type="scientific">Paramixta manurensis</name>
    <dbReference type="NCBI Taxonomy" id="2740817"/>
    <lineage>
        <taxon>Bacteria</taxon>
        <taxon>Pseudomonadati</taxon>
        <taxon>Pseudomonadota</taxon>
        <taxon>Gammaproteobacteria</taxon>
        <taxon>Enterobacterales</taxon>
        <taxon>Erwiniaceae</taxon>
        <taxon>Paramixta</taxon>
    </lineage>
</organism>
<evidence type="ECO:0000313" key="2">
    <source>
        <dbReference type="Proteomes" id="UP000505325"/>
    </source>
</evidence>
<dbReference type="RefSeq" id="WP_173635178.1">
    <property type="nucleotide sequence ID" value="NZ_CP054212.1"/>
</dbReference>